<dbReference type="Pfam" id="PF00089">
    <property type="entry name" value="Trypsin"/>
    <property type="match status" value="1"/>
</dbReference>
<comment type="domain">
    <text evidence="13">The clip domain consists of 35-55 residues which are 'knitted' together usually by 3 conserved disulfide bonds forming a clip-like compact structure.</text>
</comment>
<sequence>MRNLIVFLIFVNFSIIYCEVEQKINKCASGESCIPHYECEAVTNITAKGRLTQQERAYLKSKLCNNIDRLNYFCCAGATQKENPKKPTNVNLPEPPNCGIYFSDNIVGGQKTYIDEYPWFALIEYSSGDRKKGHYCGGSLISKQFVLTAAHCNNNLPTGWRISHVRLGEWDVRTNPDCQYFENDEEMCNDPYVEIRVAQVIQHPQYHQTGAAQYNDIALLKLEREVQTNVWIKPICLPIDQSLRDLDYTAQSLEVTGFGMTETDFKSDVKLRVDIDVVAQNECKQFYGSKGVDIKNTQFCALGKDGKDSCNGDSGGPLMKFKKFPNSNIAYYMAVGLVSFGPSKCGLKDAPGIYTRISDYMDWIIENTN</sequence>
<evidence type="ECO:0000256" key="2">
    <source>
        <dbReference type="ARBA" id="ARBA00022525"/>
    </source>
</evidence>
<dbReference type="InterPro" id="IPR001254">
    <property type="entry name" value="Trypsin_dom"/>
</dbReference>
<dbReference type="FunFam" id="2.40.10.10:FF:000028">
    <property type="entry name" value="Serine protease easter"/>
    <property type="match status" value="1"/>
</dbReference>
<dbReference type="EMBL" id="OU895879">
    <property type="protein sequence ID" value="CAG9806988.1"/>
    <property type="molecule type" value="Genomic_DNA"/>
</dbReference>
<dbReference type="InterPro" id="IPR001314">
    <property type="entry name" value="Peptidase_S1A"/>
</dbReference>
<evidence type="ECO:0000256" key="11">
    <source>
        <dbReference type="ARBA" id="ARBA00024195"/>
    </source>
</evidence>
<feature type="signal peptide" evidence="13">
    <location>
        <begin position="1"/>
        <end position="18"/>
    </location>
</feature>
<keyword evidence="5 13" id="KW-0732">Signal</keyword>
<comment type="similarity">
    <text evidence="11 13">Belongs to the peptidase S1 family. CLIP subfamily.</text>
</comment>
<evidence type="ECO:0000313" key="16">
    <source>
        <dbReference type="Proteomes" id="UP001153620"/>
    </source>
</evidence>
<evidence type="ECO:0000256" key="8">
    <source>
        <dbReference type="ARBA" id="ARBA00022859"/>
    </source>
</evidence>
<evidence type="ECO:0000256" key="7">
    <source>
        <dbReference type="ARBA" id="ARBA00022825"/>
    </source>
</evidence>
<proteinExistence type="inferred from homology"/>
<comment type="subcellular location">
    <subcellularLocation>
        <location evidence="1 13">Secreted</location>
    </subcellularLocation>
</comment>
<evidence type="ECO:0000313" key="15">
    <source>
        <dbReference type="EMBL" id="CAG9806988.1"/>
    </source>
</evidence>
<dbReference type="GO" id="GO:0045087">
    <property type="term" value="P:innate immune response"/>
    <property type="evidence" value="ECO:0007669"/>
    <property type="project" value="UniProtKB-KW"/>
</dbReference>
<dbReference type="Pfam" id="PF12032">
    <property type="entry name" value="CLIP"/>
    <property type="match status" value="1"/>
</dbReference>
<dbReference type="EC" id="3.4.21.-" evidence="12"/>
<dbReference type="Gene3D" id="2.40.10.10">
    <property type="entry name" value="Trypsin-like serine proteases"/>
    <property type="match status" value="2"/>
</dbReference>
<organism evidence="15 16">
    <name type="scientific">Chironomus riparius</name>
    <dbReference type="NCBI Taxonomy" id="315576"/>
    <lineage>
        <taxon>Eukaryota</taxon>
        <taxon>Metazoa</taxon>
        <taxon>Ecdysozoa</taxon>
        <taxon>Arthropoda</taxon>
        <taxon>Hexapoda</taxon>
        <taxon>Insecta</taxon>
        <taxon>Pterygota</taxon>
        <taxon>Neoptera</taxon>
        <taxon>Endopterygota</taxon>
        <taxon>Diptera</taxon>
        <taxon>Nematocera</taxon>
        <taxon>Chironomoidea</taxon>
        <taxon>Chironomidae</taxon>
        <taxon>Chironominae</taxon>
        <taxon>Chironomus</taxon>
    </lineage>
</organism>
<feature type="domain" description="Peptidase S1" evidence="14">
    <location>
        <begin position="106"/>
        <end position="369"/>
    </location>
</feature>
<dbReference type="GO" id="GO:0006508">
    <property type="term" value="P:proteolysis"/>
    <property type="evidence" value="ECO:0007669"/>
    <property type="project" value="UniProtKB-KW"/>
</dbReference>
<dbReference type="GO" id="GO:0004252">
    <property type="term" value="F:serine-type endopeptidase activity"/>
    <property type="evidence" value="ECO:0007669"/>
    <property type="project" value="UniProtKB-UniRule"/>
</dbReference>
<evidence type="ECO:0000256" key="9">
    <source>
        <dbReference type="ARBA" id="ARBA00023157"/>
    </source>
</evidence>
<evidence type="ECO:0000256" key="12">
    <source>
        <dbReference type="RuleBase" id="RU363034"/>
    </source>
</evidence>
<keyword evidence="10" id="KW-0325">Glycoprotein</keyword>
<accession>A0A9N9WUU8</accession>
<dbReference type="SMART" id="SM00020">
    <property type="entry name" value="Tryp_SPc"/>
    <property type="match status" value="1"/>
</dbReference>
<protein>
    <recommendedName>
        <fullName evidence="13">CLIP domain-containing serine protease</fullName>
        <ecNumber evidence="12">3.4.21.-</ecNumber>
    </recommendedName>
</protein>
<keyword evidence="9" id="KW-1015">Disulfide bond</keyword>
<evidence type="ECO:0000256" key="3">
    <source>
        <dbReference type="ARBA" id="ARBA00022588"/>
    </source>
</evidence>
<keyword evidence="16" id="KW-1185">Reference proteome</keyword>
<dbReference type="AlphaFoldDB" id="A0A9N9WUU8"/>
<dbReference type="GO" id="GO:0005576">
    <property type="term" value="C:extracellular region"/>
    <property type="evidence" value="ECO:0007669"/>
    <property type="project" value="UniProtKB-SubCell"/>
</dbReference>
<dbReference type="InterPro" id="IPR033116">
    <property type="entry name" value="TRYPSIN_SER"/>
</dbReference>
<evidence type="ECO:0000259" key="14">
    <source>
        <dbReference type="PROSITE" id="PS50240"/>
    </source>
</evidence>
<dbReference type="InterPro" id="IPR038565">
    <property type="entry name" value="CLIP_sf"/>
</dbReference>
<evidence type="ECO:0000256" key="1">
    <source>
        <dbReference type="ARBA" id="ARBA00004613"/>
    </source>
</evidence>
<reference evidence="15" key="1">
    <citation type="submission" date="2022-01" db="EMBL/GenBank/DDBJ databases">
        <authorList>
            <person name="King R."/>
        </authorList>
    </citation>
    <scope>NUCLEOTIDE SEQUENCE</scope>
</reference>
<dbReference type="InterPro" id="IPR009003">
    <property type="entry name" value="Peptidase_S1_PA"/>
</dbReference>
<dbReference type="SUPFAM" id="SSF50494">
    <property type="entry name" value="Trypsin-like serine proteases"/>
    <property type="match status" value="1"/>
</dbReference>
<dbReference type="CDD" id="cd00190">
    <property type="entry name" value="Tryp_SPc"/>
    <property type="match status" value="1"/>
</dbReference>
<gene>
    <name evidence="15" type="ORF">CHIRRI_LOCUS9840</name>
</gene>
<name>A0A9N9WUU8_9DIPT</name>
<dbReference type="PROSITE" id="PS00135">
    <property type="entry name" value="TRYPSIN_SER"/>
    <property type="match status" value="1"/>
</dbReference>
<evidence type="ECO:0000256" key="5">
    <source>
        <dbReference type="ARBA" id="ARBA00022729"/>
    </source>
</evidence>
<dbReference type="PRINTS" id="PR00722">
    <property type="entry name" value="CHYMOTRYPSIN"/>
</dbReference>
<dbReference type="OrthoDB" id="9028152at2759"/>
<dbReference type="InterPro" id="IPR043504">
    <property type="entry name" value="Peptidase_S1_PA_chymotrypsin"/>
</dbReference>
<evidence type="ECO:0000256" key="4">
    <source>
        <dbReference type="ARBA" id="ARBA00022670"/>
    </source>
</evidence>
<dbReference type="InterPro" id="IPR022700">
    <property type="entry name" value="CLIP"/>
</dbReference>
<dbReference type="Gene3D" id="3.30.1640.30">
    <property type="match status" value="1"/>
</dbReference>
<evidence type="ECO:0000256" key="13">
    <source>
        <dbReference type="RuleBase" id="RU366078"/>
    </source>
</evidence>
<dbReference type="PANTHER" id="PTHR24256">
    <property type="entry name" value="TRYPTASE-RELATED"/>
    <property type="match status" value="1"/>
</dbReference>
<keyword evidence="6 12" id="KW-0378">Hydrolase</keyword>
<evidence type="ECO:0000256" key="10">
    <source>
        <dbReference type="ARBA" id="ARBA00023180"/>
    </source>
</evidence>
<dbReference type="InterPro" id="IPR018114">
    <property type="entry name" value="TRYPSIN_HIS"/>
</dbReference>
<keyword evidence="2 13" id="KW-0964">Secreted</keyword>
<dbReference type="PROSITE" id="PS00134">
    <property type="entry name" value="TRYPSIN_HIS"/>
    <property type="match status" value="1"/>
</dbReference>
<feature type="chain" id="PRO_5040544082" description="CLIP domain-containing serine protease" evidence="13">
    <location>
        <begin position="19"/>
        <end position="369"/>
    </location>
</feature>
<dbReference type="InterPro" id="IPR051487">
    <property type="entry name" value="Ser/Thr_Proteases_Immune/Dev"/>
</dbReference>
<keyword evidence="8" id="KW-0391">Immunity</keyword>
<keyword evidence="7 12" id="KW-0720">Serine protease</keyword>
<reference evidence="15" key="2">
    <citation type="submission" date="2022-10" db="EMBL/GenBank/DDBJ databases">
        <authorList>
            <consortium name="ENA_rothamsted_submissions"/>
            <consortium name="culmorum"/>
            <person name="King R."/>
        </authorList>
    </citation>
    <scope>NUCLEOTIDE SEQUENCE</scope>
</reference>
<dbReference type="Proteomes" id="UP001153620">
    <property type="component" value="Chromosome 3"/>
</dbReference>
<evidence type="ECO:0000256" key="6">
    <source>
        <dbReference type="ARBA" id="ARBA00022801"/>
    </source>
</evidence>
<keyword evidence="4 12" id="KW-0645">Protease</keyword>
<dbReference type="PROSITE" id="PS50240">
    <property type="entry name" value="TRYPSIN_DOM"/>
    <property type="match status" value="1"/>
</dbReference>
<keyword evidence="3" id="KW-0399">Innate immunity</keyword>